<dbReference type="CDD" id="cd00118">
    <property type="entry name" value="LysM"/>
    <property type="match status" value="1"/>
</dbReference>
<dbReference type="InterPro" id="IPR036779">
    <property type="entry name" value="LysM_dom_sf"/>
</dbReference>
<sequence length="100" mass="10714">MTVRSGDTMSGIATRTGLWPLSAWRVPSGNLNLIYPGNIVTYRGKAIAVSGSTAMGSRVHVVKSGETLSGIFGANGWQHVAQLDNLANPNLIYPGQRLRY</sequence>
<dbReference type="Gene3D" id="3.10.350.10">
    <property type="entry name" value="LysM domain"/>
    <property type="match status" value="1"/>
</dbReference>
<dbReference type="InterPro" id="IPR018392">
    <property type="entry name" value="LysM"/>
</dbReference>
<feature type="domain" description="LysM" evidence="1">
    <location>
        <begin position="2"/>
        <end position="18"/>
    </location>
</feature>
<reference evidence="3" key="2">
    <citation type="journal article" date="2015" name="J. Biotechnol.">
        <title>Complete genome sequence of Bifidobacterium bifidum JCM 1255(T) isolated from feces of a breast-fed infant.</title>
        <authorList>
            <person name="Morita H."/>
            <person name="Toh H."/>
            <person name="Oshima K."/>
            <person name="Nakano A."/>
            <person name="Shindo C."/>
            <person name="Komiya K."/>
            <person name="Arakawa K."/>
            <person name="Suda W."/>
            <person name="Honda K."/>
            <person name="Hattori M."/>
        </authorList>
    </citation>
    <scope>NUCLEOTIDE SEQUENCE [LARGE SCALE GENOMIC DNA]</scope>
    <source>
        <strain evidence="3">JCM 1255</strain>
    </source>
</reference>
<reference evidence="2 3" key="1">
    <citation type="submission" date="2012-02" db="EMBL/GenBank/DDBJ databases">
        <title>Complete genome sequence of Bifidobacterium bifidum JCM 1255.</title>
        <authorList>
            <person name="Toh H."/>
            <person name="Oshima K."/>
            <person name="Morita H."/>
            <person name="Hattori M."/>
        </authorList>
    </citation>
    <scope>NUCLEOTIDE SEQUENCE [LARGE SCALE GENOMIC DNA]</scope>
    <source>
        <strain evidence="2 3">JCM 1255</strain>
    </source>
</reference>
<evidence type="ECO:0000259" key="1">
    <source>
        <dbReference type="Pfam" id="PF01476"/>
    </source>
</evidence>
<dbReference type="Pfam" id="PF01476">
    <property type="entry name" value="LysM"/>
    <property type="match status" value="2"/>
</dbReference>
<dbReference type="RefSeq" id="WP_033510175.1">
    <property type="nucleotide sequence ID" value="NZ_AP012323.1"/>
</dbReference>
<dbReference type="EMBL" id="AP012323">
    <property type="protein sequence ID" value="BAQ97336.1"/>
    <property type="molecule type" value="Genomic_DNA"/>
</dbReference>
<evidence type="ECO:0000313" key="2">
    <source>
        <dbReference type="EMBL" id="BAQ97336.1"/>
    </source>
</evidence>
<feature type="domain" description="LysM" evidence="1">
    <location>
        <begin position="60"/>
        <end position="99"/>
    </location>
</feature>
<name>A0ABM7EN83_BIFBI</name>
<protein>
    <recommendedName>
        <fullName evidence="1">LysM domain-containing protein</fullName>
    </recommendedName>
</protein>
<organism evidence="2 3">
    <name type="scientific">Bifidobacterium bifidum ATCC 29521 = JCM 1255 = DSM 20456</name>
    <dbReference type="NCBI Taxonomy" id="500634"/>
    <lineage>
        <taxon>Bacteria</taxon>
        <taxon>Bacillati</taxon>
        <taxon>Actinomycetota</taxon>
        <taxon>Actinomycetes</taxon>
        <taxon>Bifidobacteriales</taxon>
        <taxon>Bifidobacteriaceae</taxon>
        <taxon>Bifidobacterium</taxon>
    </lineage>
</organism>
<dbReference type="Proteomes" id="UP000035063">
    <property type="component" value="Chromosome"/>
</dbReference>
<gene>
    <name evidence="2" type="ORF">BBBF_0129</name>
</gene>
<dbReference type="SUPFAM" id="SSF54106">
    <property type="entry name" value="LysM domain"/>
    <property type="match status" value="1"/>
</dbReference>
<evidence type="ECO:0000313" key="3">
    <source>
        <dbReference type="Proteomes" id="UP000035063"/>
    </source>
</evidence>
<accession>A0ABM7EN83</accession>
<keyword evidence="3" id="KW-1185">Reference proteome</keyword>
<proteinExistence type="predicted"/>